<dbReference type="InterPro" id="IPR036691">
    <property type="entry name" value="Endo/exonu/phosph_ase_sf"/>
</dbReference>
<evidence type="ECO:0000256" key="7">
    <source>
        <dbReference type="RuleBase" id="RU362131"/>
    </source>
</evidence>
<dbReference type="Pfam" id="PF03372">
    <property type="entry name" value="Exo_endo_phos"/>
    <property type="match status" value="1"/>
</dbReference>
<comment type="cofactor">
    <cofactor evidence="7">
        <name>Mg(2+)</name>
        <dbReference type="ChEBI" id="CHEBI:18420"/>
    </cofactor>
    <cofactor evidence="7">
        <name>Mn(2+)</name>
        <dbReference type="ChEBI" id="CHEBI:29035"/>
    </cofactor>
    <text evidence="7">Probably binds two magnesium or manganese ions per subunit.</text>
</comment>
<organism evidence="9 10">
    <name type="scientific">Molorchus minor</name>
    <dbReference type="NCBI Taxonomy" id="1323400"/>
    <lineage>
        <taxon>Eukaryota</taxon>
        <taxon>Metazoa</taxon>
        <taxon>Ecdysozoa</taxon>
        <taxon>Arthropoda</taxon>
        <taxon>Hexapoda</taxon>
        <taxon>Insecta</taxon>
        <taxon>Pterygota</taxon>
        <taxon>Neoptera</taxon>
        <taxon>Endopterygota</taxon>
        <taxon>Coleoptera</taxon>
        <taxon>Polyphaga</taxon>
        <taxon>Cucujiformia</taxon>
        <taxon>Chrysomeloidea</taxon>
        <taxon>Cerambycidae</taxon>
        <taxon>Lamiinae</taxon>
        <taxon>Monochamini</taxon>
        <taxon>Molorchus</taxon>
    </lineage>
</organism>
<dbReference type="NCBIfam" id="TIGR00195">
    <property type="entry name" value="exoDNase_III"/>
    <property type="match status" value="1"/>
</dbReference>
<comment type="cofactor">
    <cofactor evidence="2">
        <name>Mn(2+)</name>
        <dbReference type="ChEBI" id="CHEBI:29035"/>
    </cofactor>
</comment>
<proteinExistence type="inferred from homology"/>
<evidence type="ECO:0000313" key="9">
    <source>
        <dbReference type="EMBL" id="KAJ8976620.1"/>
    </source>
</evidence>
<dbReference type="PROSITE" id="PS00726">
    <property type="entry name" value="AP_NUCLEASE_F1_1"/>
    <property type="match status" value="1"/>
</dbReference>
<reference evidence="9" key="1">
    <citation type="journal article" date="2023" name="Insect Mol. Biol.">
        <title>Genome sequencing provides insights into the evolution of gene families encoding plant cell wall-degrading enzymes in longhorned beetles.</title>
        <authorList>
            <person name="Shin N.R."/>
            <person name="Okamura Y."/>
            <person name="Kirsch R."/>
            <person name="Pauchet Y."/>
        </authorList>
    </citation>
    <scope>NUCLEOTIDE SEQUENCE</scope>
    <source>
        <strain evidence="9">MMC_N1</strain>
    </source>
</reference>
<comment type="catalytic activity">
    <reaction evidence="1">
        <text>Exonucleolytic cleavage in the 3'- to 5'-direction to yield nucleoside 5'-phosphates.</text>
        <dbReference type="EC" id="3.1.11.2"/>
    </reaction>
</comment>
<protein>
    <recommendedName>
        <fullName evidence="7">DNA repair nuclease/redox regulator APEX1</fullName>
        <shortName evidence="7">APEN</shortName>
        <shortName evidence="7">REF-1</shortName>
        <ecNumber evidence="7">3.1.11.2</ecNumber>
        <ecNumber evidence="7">3.1.21.-</ecNumber>
    </recommendedName>
    <alternativeName>
        <fullName evidence="7">APEX nuclease</fullName>
    </alternativeName>
    <alternativeName>
        <fullName evidence="7">Apurinic-apyrimidinic endonuclease 1</fullName>
    </alternativeName>
    <alternativeName>
        <fullName evidence="7">Redox factor-1</fullName>
    </alternativeName>
    <component>
        <recommendedName>
            <fullName evidence="7">DNA repair nuclease/redox regulator APEX1, mitochondrial</fullName>
        </recommendedName>
    </component>
</protein>
<feature type="domain" description="Endonuclease/exonuclease/phosphatase" evidence="8">
    <location>
        <begin position="32"/>
        <end position="271"/>
    </location>
</feature>
<keyword evidence="4 7" id="KW-0479">Metal-binding</keyword>
<dbReference type="InterPro" id="IPR005135">
    <property type="entry name" value="Endo/exonuclease/phosphatase"/>
</dbReference>
<dbReference type="EC" id="3.1.21.-" evidence="7"/>
<evidence type="ECO:0000259" key="8">
    <source>
        <dbReference type="Pfam" id="PF03372"/>
    </source>
</evidence>
<evidence type="ECO:0000313" key="10">
    <source>
        <dbReference type="Proteomes" id="UP001162164"/>
    </source>
</evidence>
<dbReference type="PANTHER" id="PTHR22748:SF6">
    <property type="entry name" value="DNA-(APURINIC OR APYRIMIDINIC SITE) ENDONUCLEASE"/>
    <property type="match status" value="1"/>
</dbReference>
<dbReference type="PANTHER" id="PTHR22748">
    <property type="entry name" value="AP ENDONUCLEASE"/>
    <property type="match status" value="1"/>
</dbReference>
<dbReference type="InterPro" id="IPR020848">
    <property type="entry name" value="AP_endonuclease_F1_CS"/>
</dbReference>
<dbReference type="EMBL" id="JAPWTJ010000648">
    <property type="protein sequence ID" value="KAJ8976620.1"/>
    <property type="molecule type" value="Genomic_DNA"/>
</dbReference>
<evidence type="ECO:0000256" key="4">
    <source>
        <dbReference type="ARBA" id="ARBA00022723"/>
    </source>
</evidence>
<keyword evidence="7" id="KW-0234">DNA repair</keyword>
<sequence>MNSTVSKWDKINFACTKKNGEGQKANLKISCWNVGGLKSWVKKECLKFLEYEDPDILCMQETKCNEEKLPEEIKELKEYKQYWCSSKKEGYAGVGLLTKKEPLKVTYGINDPELDEDGRCITAEFDEYYLVCVYVPNAGRKLVTLPKRLDWNVAFKDYVQSLDEEKPVIICGDMNVAHNEIDIARPSTNTKSAGFTIEEREGMTDFLQDGYIDTFRKLYPDKADMYTYWTYMANARAKNIGWRLDYFIVSERIMNKVCDNVIRSEVLGSDHCPLTLFINM</sequence>
<comment type="similarity">
    <text evidence="3 7">Belongs to the DNA repair enzymes AP/ExoA family.</text>
</comment>
<keyword evidence="7" id="KW-0227">DNA damage</keyword>
<evidence type="ECO:0000256" key="5">
    <source>
        <dbReference type="ARBA" id="ARBA00022801"/>
    </source>
</evidence>
<dbReference type="PROSITE" id="PS51435">
    <property type="entry name" value="AP_NUCLEASE_F1_4"/>
    <property type="match status" value="1"/>
</dbReference>
<dbReference type="Proteomes" id="UP001162164">
    <property type="component" value="Unassembled WGS sequence"/>
</dbReference>
<keyword evidence="10" id="KW-1185">Reference proteome</keyword>
<gene>
    <name evidence="9" type="ORF">NQ317_017450</name>
</gene>
<evidence type="ECO:0000256" key="1">
    <source>
        <dbReference type="ARBA" id="ARBA00000493"/>
    </source>
</evidence>
<evidence type="ECO:0000256" key="2">
    <source>
        <dbReference type="ARBA" id="ARBA00001936"/>
    </source>
</evidence>
<keyword evidence="6 7" id="KW-0460">Magnesium</keyword>
<dbReference type="InterPro" id="IPR020847">
    <property type="entry name" value="AP_endonuclease_F1_BS"/>
</dbReference>
<dbReference type="Gene3D" id="3.60.10.10">
    <property type="entry name" value="Endonuclease/exonuclease/phosphatase"/>
    <property type="match status" value="1"/>
</dbReference>
<dbReference type="NCBIfam" id="TIGR00633">
    <property type="entry name" value="xth"/>
    <property type="match status" value="1"/>
</dbReference>
<evidence type="ECO:0000256" key="3">
    <source>
        <dbReference type="ARBA" id="ARBA00007092"/>
    </source>
</evidence>
<dbReference type="EC" id="3.1.11.2" evidence="7"/>
<accession>A0ABQ9JF33</accession>
<dbReference type="SUPFAM" id="SSF56219">
    <property type="entry name" value="DNase I-like"/>
    <property type="match status" value="1"/>
</dbReference>
<keyword evidence="5" id="KW-0378">Hydrolase</keyword>
<dbReference type="CDD" id="cd09087">
    <property type="entry name" value="Ape1-like_AP-endo"/>
    <property type="match status" value="1"/>
</dbReference>
<evidence type="ECO:0000256" key="6">
    <source>
        <dbReference type="ARBA" id="ARBA00022842"/>
    </source>
</evidence>
<dbReference type="InterPro" id="IPR004808">
    <property type="entry name" value="AP_endonuc_1"/>
</dbReference>
<name>A0ABQ9JF33_9CUCU</name>
<dbReference type="PROSITE" id="PS00727">
    <property type="entry name" value="AP_NUCLEASE_F1_2"/>
    <property type="match status" value="1"/>
</dbReference>
<comment type="caution">
    <text evidence="9">The sequence shown here is derived from an EMBL/GenBank/DDBJ whole genome shotgun (WGS) entry which is preliminary data.</text>
</comment>